<organism evidence="2 3">
    <name type="scientific">Brassica cretica</name>
    <name type="common">Mustard</name>
    <dbReference type="NCBI Taxonomy" id="69181"/>
    <lineage>
        <taxon>Eukaryota</taxon>
        <taxon>Viridiplantae</taxon>
        <taxon>Streptophyta</taxon>
        <taxon>Embryophyta</taxon>
        <taxon>Tracheophyta</taxon>
        <taxon>Spermatophyta</taxon>
        <taxon>Magnoliopsida</taxon>
        <taxon>eudicotyledons</taxon>
        <taxon>Gunneridae</taxon>
        <taxon>Pentapetalae</taxon>
        <taxon>rosids</taxon>
        <taxon>malvids</taxon>
        <taxon>Brassicales</taxon>
        <taxon>Brassicaceae</taxon>
        <taxon>Brassiceae</taxon>
        <taxon>Brassica</taxon>
    </lineage>
</organism>
<gene>
    <name evidence="2" type="ORF">DY000_02006895</name>
</gene>
<feature type="compositionally biased region" description="Basic residues" evidence="1">
    <location>
        <begin position="120"/>
        <end position="129"/>
    </location>
</feature>
<evidence type="ECO:0000256" key="1">
    <source>
        <dbReference type="SAM" id="MobiDB-lite"/>
    </source>
</evidence>
<name>A0ABQ7CLR0_BRACR</name>
<reference evidence="2 3" key="1">
    <citation type="journal article" date="2020" name="BMC Genomics">
        <title>Intraspecific diversification of the crop wild relative Brassica cretica Lam. using demographic model selection.</title>
        <authorList>
            <person name="Kioukis A."/>
            <person name="Michalopoulou V.A."/>
            <person name="Briers L."/>
            <person name="Pirintsos S."/>
            <person name="Studholme D.J."/>
            <person name="Pavlidis P."/>
            <person name="Sarris P.F."/>
        </authorList>
    </citation>
    <scope>NUCLEOTIDE SEQUENCE [LARGE SCALE GENOMIC DNA]</scope>
    <source>
        <strain evidence="3">cv. PFS-1207/04</strain>
    </source>
</reference>
<sequence>MDDKGVLHTWSADVTSTSIDSNIELSIDDHRKSNLEVQVKDNTYYGYLTPVEFGIFRDPEGQAKAMDGRILNISKEDIADTIAMNGSNNFFNPKKRSEYPPSNNDAAAPSIDGHFESRQRTLHPNRKRKPSWESRDEFVVYKDEDGFARAEDCIIIHVSKEDIRAILQRAAMIGHIRFTRVHRDDYHSKRLDDIYYPFDNSISWLTTRMDEMKQNLAMLQRQHGVGARRSTSIDAHTQTSIDDSIQTSIDARFTSYEDRIQSFTYRFDGVCYPLRDSVVELISRLDALQHEMDSFQRQLNSQAEPSPSIDRRTRPLIDGDYTTRRSKLVTEKSLQDKLERSLSLKTC</sequence>
<feature type="region of interest" description="Disordered" evidence="1">
    <location>
        <begin position="89"/>
        <end position="129"/>
    </location>
</feature>
<dbReference type="Proteomes" id="UP000266723">
    <property type="component" value="Unassembled WGS sequence"/>
</dbReference>
<keyword evidence="3" id="KW-1185">Reference proteome</keyword>
<feature type="region of interest" description="Disordered" evidence="1">
    <location>
        <begin position="297"/>
        <end position="321"/>
    </location>
</feature>
<accession>A0ABQ7CLR0</accession>
<comment type="caution">
    <text evidence="2">The sequence shown here is derived from an EMBL/GenBank/DDBJ whole genome shotgun (WGS) entry which is preliminary data.</text>
</comment>
<dbReference type="EMBL" id="QGKV02000832">
    <property type="protein sequence ID" value="KAF3552457.1"/>
    <property type="molecule type" value="Genomic_DNA"/>
</dbReference>
<protein>
    <submittedName>
        <fullName evidence="2">Uncharacterized protein</fullName>
    </submittedName>
</protein>
<proteinExistence type="predicted"/>
<evidence type="ECO:0000313" key="3">
    <source>
        <dbReference type="Proteomes" id="UP000266723"/>
    </source>
</evidence>
<feature type="compositionally biased region" description="Basic and acidic residues" evidence="1">
    <location>
        <begin position="309"/>
        <end position="321"/>
    </location>
</feature>
<evidence type="ECO:0000313" key="2">
    <source>
        <dbReference type="EMBL" id="KAF3552457.1"/>
    </source>
</evidence>